<keyword evidence="1" id="KW-0812">Transmembrane</keyword>
<dbReference type="Proteomes" id="UP001152747">
    <property type="component" value="Unassembled WGS sequence"/>
</dbReference>
<evidence type="ECO:0000313" key="3">
    <source>
        <dbReference type="Proteomes" id="UP001152747"/>
    </source>
</evidence>
<reference evidence="2" key="1">
    <citation type="submission" date="2022-11" db="EMBL/GenBank/DDBJ databases">
        <authorList>
            <person name="Kikuchi T."/>
        </authorList>
    </citation>
    <scope>NUCLEOTIDE SEQUENCE</scope>
    <source>
        <strain evidence="2">PS1010</strain>
    </source>
</reference>
<protein>
    <submittedName>
        <fullName evidence="2">Uncharacterized protein</fullName>
    </submittedName>
</protein>
<dbReference type="AlphaFoldDB" id="A0A9P1IUT3"/>
<gene>
    <name evidence="2" type="ORF">CAMP_LOCUS14274</name>
</gene>
<dbReference type="EMBL" id="CANHGI010000005">
    <property type="protein sequence ID" value="CAI5451637.1"/>
    <property type="molecule type" value="Genomic_DNA"/>
</dbReference>
<keyword evidence="3" id="KW-1185">Reference proteome</keyword>
<accession>A0A9P1IUT3</accession>
<evidence type="ECO:0000313" key="2">
    <source>
        <dbReference type="EMBL" id="CAI5451637.1"/>
    </source>
</evidence>
<feature type="transmembrane region" description="Helical" evidence="1">
    <location>
        <begin position="89"/>
        <end position="109"/>
    </location>
</feature>
<organism evidence="2 3">
    <name type="scientific">Caenorhabditis angaria</name>
    <dbReference type="NCBI Taxonomy" id="860376"/>
    <lineage>
        <taxon>Eukaryota</taxon>
        <taxon>Metazoa</taxon>
        <taxon>Ecdysozoa</taxon>
        <taxon>Nematoda</taxon>
        <taxon>Chromadorea</taxon>
        <taxon>Rhabditida</taxon>
        <taxon>Rhabditina</taxon>
        <taxon>Rhabditomorpha</taxon>
        <taxon>Rhabditoidea</taxon>
        <taxon>Rhabditidae</taxon>
        <taxon>Peloderinae</taxon>
        <taxon>Caenorhabditis</taxon>
    </lineage>
</organism>
<sequence length="110" mass="12303">MAIFIQKSDETWCLDGSNCMHSNTCNICEGGACLRVQRFTPNKGVSIAMTCIPHDSLVHAYHPEGCRTDLSTGEKLCLCSGRDFCNSSLLSFNFPQIFLYIAIFCVFFIF</sequence>
<dbReference type="OrthoDB" id="5827069at2759"/>
<keyword evidence="1" id="KW-0472">Membrane</keyword>
<evidence type="ECO:0000256" key="1">
    <source>
        <dbReference type="SAM" id="Phobius"/>
    </source>
</evidence>
<proteinExistence type="predicted"/>
<name>A0A9P1IUT3_9PELO</name>
<keyword evidence="1" id="KW-1133">Transmembrane helix</keyword>
<comment type="caution">
    <text evidence="2">The sequence shown here is derived from an EMBL/GenBank/DDBJ whole genome shotgun (WGS) entry which is preliminary data.</text>
</comment>